<keyword evidence="1" id="KW-0472">Membrane</keyword>
<dbReference type="Proteomes" id="UP001595880">
    <property type="component" value="Unassembled WGS sequence"/>
</dbReference>
<keyword evidence="1" id="KW-1133">Transmembrane helix</keyword>
<keyword evidence="1" id="KW-0812">Transmembrane</keyword>
<proteinExistence type="predicted"/>
<accession>A0ABV8VPA1</accession>
<sequence length="178" mass="20527">MIEINFTEKKKTDVSIYLIIAIALVVSLGIGFFFYAYQSIMESKSETLLAEKTTNDRTLEDLNHYLVTDQQIKTLEKQIEQLRTNVFPTTFILQDTKASLPNENSTLLSFNFKKTEGITMELQLESYQHIAEFSRALTNKAYIEQLQLDEVIRSGENYVATFSFKLVEDSLPEEVDMK</sequence>
<gene>
    <name evidence="2" type="ORF">ACFOZ1_00490</name>
</gene>
<evidence type="ECO:0000256" key="1">
    <source>
        <dbReference type="SAM" id="Phobius"/>
    </source>
</evidence>
<keyword evidence="3" id="KW-1185">Reference proteome</keyword>
<feature type="transmembrane region" description="Helical" evidence="1">
    <location>
        <begin position="16"/>
        <end position="37"/>
    </location>
</feature>
<evidence type="ECO:0000313" key="2">
    <source>
        <dbReference type="EMBL" id="MFC4386273.1"/>
    </source>
</evidence>
<dbReference type="RefSeq" id="WP_390194737.1">
    <property type="nucleotide sequence ID" value="NZ_JBHSDV010000001.1"/>
</dbReference>
<organism evidence="2 3">
    <name type="scientific">Gracilibacillus marinus</name>
    <dbReference type="NCBI Taxonomy" id="630535"/>
    <lineage>
        <taxon>Bacteria</taxon>
        <taxon>Bacillati</taxon>
        <taxon>Bacillota</taxon>
        <taxon>Bacilli</taxon>
        <taxon>Bacillales</taxon>
        <taxon>Bacillaceae</taxon>
        <taxon>Gracilibacillus</taxon>
    </lineage>
</organism>
<reference evidence="3" key="1">
    <citation type="journal article" date="2019" name="Int. J. Syst. Evol. Microbiol.">
        <title>The Global Catalogue of Microorganisms (GCM) 10K type strain sequencing project: providing services to taxonomists for standard genome sequencing and annotation.</title>
        <authorList>
            <consortium name="The Broad Institute Genomics Platform"/>
            <consortium name="The Broad Institute Genome Sequencing Center for Infectious Disease"/>
            <person name="Wu L."/>
            <person name="Ma J."/>
        </authorList>
    </citation>
    <scope>NUCLEOTIDE SEQUENCE [LARGE SCALE GENOMIC DNA]</scope>
    <source>
        <strain evidence="3">KACC 14058</strain>
    </source>
</reference>
<evidence type="ECO:0000313" key="3">
    <source>
        <dbReference type="Proteomes" id="UP001595880"/>
    </source>
</evidence>
<dbReference type="EMBL" id="JBHSDV010000001">
    <property type="protein sequence ID" value="MFC4386273.1"/>
    <property type="molecule type" value="Genomic_DNA"/>
</dbReference>
<protein>
    <submittedName>
        <fullName evidence="2">PilN domain-containing protein</fullName>
    </submittedName>
</protein>
<name>A0ABV8VPA1_9BACI</name>
<comment type="caution">
    <text evidence="2">The sequence shown here is derived from an EMBL/GenBank/DDBJ whole genome shotgun (WGS) entry which is preliminary data.</text>
</comment>